<dbReference type="AlphaFoldDB" id="A0ABD2PX04"/>
<feature type="transmembrane region" description="Helical" evidence="7">
    <location>
        <begin position="76"/>
        <end position="94"/>
    </location>
</feature>
<evidence type="ECO:0000256" key="6">
    <source>
        <dbReference type="SAM" id="MobiDB-lite"/>
    </source>
</evidence>
<feature type="transmembrane region" description="Helical" evidence="7">
    <location>
        <begin position="106"/>
        <end position="128"/>
    </location>
</feature>
<dbReference type="GO" id="GO:0016020">
    <property type="term" value="C:membrane"/>
    <property type="evidence" value="ECO:0007669"/>
    <property type="project" value="UniProtKB-SubCell"/>
</dbReference>
<evidence type="ECO:0000256" key="1">
    <source>
        <dbReference type="ARBA" id="ARBA00004141"/>
    </source>
</evidence>
<feature type="non-terminal residue" evidence="8">
    <location>
        <position position="822"/>
    </location>
</feature>
<evidence type="ECO:0000313" key="8">
    <source>
        <dbReference type="EMBL" id="KAL3311628.1"/>
    </source>
</evidence>
<sequence length="822" mass="92064">MDIEKRLKRSIFINVLALHITFLCLIFCDGIIWQTAITFVLINLLCVIRDYKKLKNALCSSSTSDISQQAIKCTNLLLITITVTGIFAVDFPFLPKYYAKVENFGISSFDVFVGLFTVSAGFSAAIRNRQVYFMEFSKKLLLPLLLLGLIRLTLLHLTGYNNHVTEYGVHWNFFFTLFFIRLLSYPLKPLLVKSRLLLCIIIASATTTLQFYILSPRGLDLQRLLDPIANGSLLTCDTARQDSLLIANAEGIVSLPGYLALFLWGAVFSNLLTYASHFSAITFQLMILIASMIPSLLLNSKHFCRRLVNVPFICVTLTSWMLIFTIMYFACLSAHPHKALSHGKPLLSVLSKNGMLFFLIGNVLTGMANLAFDILSLEGMNLTQYLLLSSYLLTAAFISTEDDGFTGPSLSEMRQGPPSPEEEIGPSLSDMADAGQKHSLDRVRKPPSAKRQCQIEDAELHLENLPTAQYYEISYMHRNVISHLGYAVTGYVISCSVDGNVKFWRKAEGQGLEFVKHYRAHLSNINDLSISRDGDLACTLGDDKTVKVFDVLNFDARSKNEVLHTLDNLHQAPITCIAVYCEKYSLVISTDRDGMIEYWSGPKRQYSIEELHPAVPWESKFDTDLFKLSASQSHATALAVSPDCEMLALSTLDRKIYVFHLLKAKMMICLDESLEQINDIQQSKQILASMEFGRRLAIEKELDRADSFYLLNLVFDQSSNFLLYTTMLGIRMFNLRTRRVQRTVGSMENMRYMRLALLPPHSAAVATRGTMASVLSSADLSATPSLELAAVPAISSASGTGTVNRGPDPFLICSAFKKHRIY</sequence>
<evidence type="ECO:0000256" key="7">
    <source>
        <dbReference type="SAM" id="Phobius"/>
    </source>
</evidence>
<dbReference type="PANTHER" id="PTHR20661">
    <property type="entry name" value="PHOSPHATIDYLINOSITOL-GLYCAN BIOSYNTHESIS CLASS W PROTEIN"/>
    <property type="match status" value="1"/>
</dbReference>
<organism evidence="8 9">
    <name type="scientific">Cichlidogyrus casuarinus</name>
    <dbReference type="NCBI Taxonomy" id="1844966"/>
    <lineage>
        <taxon>Eukaryota</taxon>
        <taxon>Metazoa</taxon>
        <taxon>Spiralia</taxon>
        <taxon>Lophotrochozoa</taxon>
        <taxon>Platyhelminthes</taxon>
        <taxon>Monogenea</taxon>
        <taxon>Monopisthocotylea</taxon>
        <taxon>Dactylogyridea</taxon>
        <taxon>Ancyrocephalidae</taxon>
        <taxon>Cichlidogyrus</taxon>
    </lineage>
</organism>
<accession>A0ABD2PX04</accession>
<keyword evidence="5" id="KW-0853">WD repeat</keyword>
<evidence type="ECO:0000256" key="5">
    <source>
        <dbReference type="PROSITE-ProRule" id="PRU00221"/>
    </source>
</evidence>
<feature type="transmembrane region" description="Helical" evidence="7">
    <location>
        <begin position="310"/>
        <end position="335"/>
    </location>
</feature>
<evidence type="ECO:0000313" key="9">
    <source>
        <dbReference type="Proteomes" id="UP001626550"/>
    </source>
</evidence>
<feature type="transmembrane region" description="Helical" evidence="7">
    <location>
        <begin position="20"/>
        <end position="48"/>
    </location>
</feature>
<keyword evidence="8" id="KW-0413">Isomerase</keyword>
<dbReference type="GO" id="GO:0008374">
    <property type="term" value="F:O-acyltransferase activity"/>
    <property type="evidence" value="ECO:0007669"/>
    <property type="project" value="UniProtKB-ARBA"/>
</dbReference>
<feature type="transmembrane region" description="Helical" evidence="7">
    <location>
        <begin position="278"/>
        <end position="298"/>
    </location>
</feature>
<keyword evidence="9" id="KW-1185">Reference proteome</keyword>
<evidence type="ECO:0000256" key="3">
    <source>
        <dbReference type="ARBA" id="ARBA00022989"/>
    </source>
</evidence>
<protein>
    <submittedName>
        <fullName evidence="8">Peptidylprolyl isomerase domain and WD repeat containing protein 1</fullName>
    </submittedName>
</protein>
<dbReference type="PANTHER" id="PTHR20661:SF0">
    <property type="entry name" value="PHOSPHATIDYLINOSITOL-GLYCAN BIOSYNTHESIS CLASS W PROTEIN"/>
    <property type="match status" value="1"/>
</dbReference>
<keyword evidence="4 7" id="KW-0472">Membrane</keyword>
<feature type="transmembrane region" description="Helical" evidence="7">
    <location>
        <begin position="355"/>
        <end position="375"/>
    </location>
</feature>
<comment type="caution">
    <text evidence="8">The sequence shown here is derived from an EMBL/GenBank/DDBJ whole genome shotgun (WGS) entry which is preliminary data.</text>
</comment>
<dbReference type="GO" id="GO:0006505">
    <property type="term" value="P:GPI anchor metabolic process"/>
    <property type="evidence" value="ECO:0007669"/>
    <property type="project" value="UniProtKB-ARBA"/>
</dbReference>
<proteinExistence type="predicted"/>
<dbReference type="InterPro" id="IPR009447">
    <property type="entry name" value="PIGW/GWT1"/>
</dbReference>
<keyword evidence="3 7" id="KW-1133">Transmembrane helix</keyword>
<feature type="transmembrane region" description="Helical" evidence="7">
    <location>
        <begin position="196"/>
        <end position="214"/>
    </location>
</feature>
<name>A0ABD2PX04_9PLAT</name>
<dbReference type="GO" id="GO:0016853">
    <property type="term" value="F:isomerase activity"/>
    <property type="evidence" value="ECO:0007669"/>
    <property type="project" value="UniProtKB-KW"/>
</dbReference>
<dbReference type="Pfam" id="PF06423">
    <property type="entry name" value="GWT1"/>
    <property type="match status" value="1"/>
</dbReference>
<dbReference type="SMART" id="SM00320">
    <property type="entry name" value="WD40"/>
    <property type="match status" value="4"/>
</dbReference>
<dbReference type="EMBL" id="JBJKFK010002103">
    <property type="protein sequence ID" value="KAL3311628.1"/>
    <property type="molecule type" value="Genomic_DNA"/>
</dbReference>
<dbReference type="Gene3D" id="2.130.10.10">
    <property type="entry name" value="YVTN repeat-like/Quinoprotein amine dehydrogenase"/>
    <property type="match status" value="1"/>
</dbReference>
<feature type="compositionally biased region" description="Basic and acidic residues" evidence="6">
    <location>
        <begin position="435"/>
        <end position="444"/>
    </location>
</feature>
<dbReference type="InterPro" id="IPR001680">
    <property type="entry name" value="WD40_rpt"/>
</dbReference>
<dbReference type="SUPFAM" id="SSF50978">
    <property type="entry name" value="WD40 repeat-like"/>
    <property type="match status" value="1"/>
</dbReference>
<dbReference type="InterPro" id="IPR015943">
    <property type="entry name" value="WD40/YVTN_repeat-like_dom_sf"/>
</dbReference>
<feature type="transmembrane region" description="Helical" evidence="7">
    <location>
        <begin position="167"/>
        <end position="184"/>
    </location>
</feature>
<comment type="subcellular location">
    <subcellularLocation>
        <location evidence="1">Membrane</location>
        <topology evidence="1">Multi-pass membrane protein</topology>
    </subcellularLocation>
</comment>
<gene>
    <name evidence="8" type="primary">PPWD1_1</name>
    <name evidence="8" type="ORF">Ciccas_009788</name>
</gene>
<evidence type="ECO:0000256" key="2">
    <source>
        <dbReference type="ARBA" id="ARBA00022692"/>
    </source>
</evidence>
<feature type="region of interest" description="Disordered" evidence="6">
    <location>
        <begin position="406"/>
        <end position="449"/>
    </location>
</feature>
<feature type="repeat" description="WD" evidence="5">
    <location>
        <begin position="518"/>
        <end position="551"/>
    </location>
</feature>
<feature type="transmembrane region" description="Helical" evidence="7">
    <location>
        <begin position="140"/>
        <end position="161"/>
    </location>
</feature>
<dbReference type="InterPro" id="IPR036322">
    <property type="entry name" value="WD40_repeat_dom_sf"/>
</dbReference>
<dbReference type="PROSITE" id="PS50082">
    <property type="entry name" value="WD_REPEATS_2"/>
    <property type="match status" value="1"/>
</dbReference>
<reference evidence="8 9" key="1">
    <citation type="submission" date="2024-11" db="EMBL/GenBank/DDBJ databases">
        <title>Adaptive evolution of stress response genes in parasites aligns with host niche diversity.</title>
        <authorList>
            <person name="Hahn C."/>
            <person name="Resl P."/>
        </authorList>
    </citation>
    <scope>NUCLEOTIDE SEQUENCE [LARGE SCALE GENOMIC DNA]</scope>
    <source>
        <strain evidence="8">EGGRZ-B1_66</strain>
        <tissue evidence="8">Body</tissue>
    </source>
</reference>
<keyword evidence="2 7" id="KW-0812">Transmembrane</keyword>
<evidence type="ECO:0000256" key="4">
    <source>
        <dbReference type="ARBA" id="ARBA00023136"/>
    </source>
</evidence>
<dbReference type="Pfam" id="PF00400">
    <property type="entry name" value="WD40"/>
    <property type="match status" value="1"/>
</dbReference>
<dbReference type="Proteomes" id="UP001626550">
    <property type="component" value="Unassembled WGS sequence"/>
</dbReference>